<dbReference type="InterPro" id="IPR001254">
    <property type="entry name" value="Trypsin_dom"/>
</dbReference>
<dbReference type="SUPFAM" id="SSF69318">
    <property type="entry name" value="Integrin alpha N-terminal domain"/>
    <property type="match status" value="1"/>
</dbReference>
<sequence length="514" mass="52880">MTALVLTGVGVPAAYAVQGSTPTGAVAAATVQVDVGGQGACSGALISPWWVITAKSCFAETQTAAVTKGPPSLPTTATIGRVDLTGTAGKIVNVTLVVPHPNRDVVLARLASPVTTVTPVKVATAAPVVGEQLTITGYGRTTTVLVPNTSHSTTYTVGAVATSTIDIQASTTGATICKGDAGGPALRTTTNGIELVAIHHTAYQGGCLGATTTLQGATETRLDNLRDWILRTQNAQGADFDGNGQADVFWSRQADGLWRVSYGGTTGWNIINGAGPFPTSAFRFGDFDGDGRDDVLLAPGDGRWLVSNGGTTGWRTANSGVPGDSLAVVDLAGDGKSDVFRVDPATGLWWVSDDAAKPFRQINGAPGIGIDRLRFGDFNGDGKDDVFLAPGDGRWIVSWGGTTGWSNLNTRQVPASGLAVADMTGDGKADVFWVNPSTGLWYISDGGTQPLRHVNGAPGIGVESYQLADMTGDGKADVFLANSDGRWLVSPGGVTGWTSVNGDANVLPDRPAVR</sequence>
<dbReference type="SUPFAM" id="SSF50494">
    <property type="entry name" value="Trypsin-like serine proteases"/>
    <property type="match status" value="1"/>
</dbReference>
<dbReference type="InterPro" id="IPR009003">
    <property type="entry name" value="Peptidase_S1_PA"/>
</dbReference>
<dbReference type="Pfam" id="PF00089">
    <property type="entry name" value="Trypsin"/>
    <property type="match status" value="1"/>
</dbReference>
<dbReference type="SMART" id="SM00020">
    <property type="entry name" value="Tryp_SPc"/>
    <property type="match status" value="1"/>
</dbReference>
<evidence type="ECO:0000313" key="3">
    <source>
        <dbReference type="EMBL" id="MDQ0375772.1"/>
    </source>
</evidence>
<evidence type="ECO:0000313" key="4">
    <source>
        <dbReference type="Proteomes" id="UP001239626"/>
    </source>
</evidence>
<organism evidence="3 4">
    <name type="scientific">Cellulomonas humilata</name>
    <dbReference type="NCBI Taxonomy" id="144055"/>
    <lineage>
        <taxon>Bacteria</taxon>
        <taxon>Bacillati</taxon>
        <taxon>Actinomycetota</taxon>
        <taxon>Actinomycetes</taxon>
        <taxon>Micrococcales</taxon>
        <taxon>Cellulomonadaceae</taxon>
        <taxon>Cellulomonas</taxon>
    </lineage>
</organism>
<keyword evidence="4" id="KW-1185">Reference proteome</keyword>
<gene>
    <name evidence="3" type="ORF">J2X26_004115</name>
</gene>
<evidence type="ECO:0000259" key="2">
    <source>
        <dbReference type="PROSITE" id="PS50240"/>
    </source>
</evidence>
<dbReference type="RefSeq" id="WP_307494570.1">
    <property type="nucleotide sequence ID" value="NZ_JAUSVB010000007.1"/>
</dbReference>
<dbReference type="Gene3D" id="2.130.10.130">
    <property type="entry name" value="Integrin alpha, N-terminal"/>
    <property type="match status" value="1"/>
</dbReference>
<accession>A0ABU0ELR8</accession>
<comment type="caution">
    <text evidence="3">The sequence shown here is derived from an EMBL/GenBank/DDBJ whole genome shotgun (WGS) entry which is preliminary data.</text>
</comment>
<dbReference type="PANTHER" id="PTHR46580">
    <property type="entry name" value="SENSOR KINASE-RELATED"/>
    <property type="match status" value="1"/>
</dbReference>
<dbReference type="PRINTS" id="PR00722">
    <property type="entry name" value="CHYMOTRYPSIN"/>
</dbReference>
<dbReference type="EMBL" id="JAUSVB010000007">
    <property type="protein sequence ID" value="MDQ0375772.1"/>
    <property type="molecule type" value="Genomic_DNA"/>
</dbReference>
<dbReference type="InterPro" id="IPR028994">
    <property type="entry name" value="Integrin_alpha_N"/>
</dbReference>
<dbReference type="InterPro" id="IPR043504">
    <property type="entry name" value="Peptidase_S1_PA_chymotrypsin"/>
</dbReference>
<dbReference type="Pfam" id="PF13517">
    <property type="entry name" value="FG-GAP_3"/>
    <property type="match status" value="3"/>
</dbReference>
<reference evidence="3 4" key="1">
    <citation type="submission" date="2023-07" db="EMBL/GenBank/DDBJ databases">
        <title>Sorghum-associated microbial communities from plants grown in Nebraska, USA.</title>
        <authorList>
            <person name="Schachtman D."/>
        </authorList>
    </citation>
    <scope>NUCLEOTIDE SEQUENCE [LARGE SCALE GENOMIC DNA]</scope>
    <source>
        <strain evidence="3 4">BE332</strain>
    </source>
</reference>
<name>A0ABU0ELR8_9CELL</name>
<proteinExistence type="predicted"/>
<dbReference type="Gene3D" id="2.40.10.10">
    <property type="entry name" value="Trypsin-like serine proteases"/>
    <property type="match status" value="1"/>
</dbReference>
<feature type="domain" description="Peptidase S1" evidence="2">
    <location>
        <begin position="5"/>
        <end position="234"/>
    </location>
</feature>
<evidence type="ECO:0000256" key="1">
    <source>
        <dbReference type="ARBA" id="ARBA00022729"/>
    </source>
</evidence>
<protein>
    <recommendedName>
        <fullName evidence="2">Peptidase S1 domain-containing protein</fullName>
    </recommendedName>
</protein>
<dbReference type="InterPro" id="IPR001314">
    <property type="entry name" value="Peptidase_S1A"/>
</dbReference>
<keyword evidence="1" id="KW-0732">Signal</keyword>
<dbReference type="PROSITE" id="PS50240">
    <property type="entry name" value="TRYPSIN_DOM"/>
    <property type="match status" value="1"/>
</dbReference>
<dbReference type="Proteomes" id="UP001239626">
    <property type="component" value="Unassembled WGS sequence"/>
</dbReference>
<dbReference type="InterPro" id="IPR013517">
    <property type="entry name" value="FG-GAP"/>
</dbReference>